<proteinExistence type="predicted"/>
<organism evidence="1 2">
    <name type="scientific">Actinomadura pelletieri DSM 43383</name>
    <dbReference type="NCBI Taxonomy" id="1120940"/>
    <lineage>
        <taxon>Bacteria</taxon>
        <taxon>Bacillati</taxon>
        <taxon>Actinomycetota</taxon>
        <taxon>Actinomycetes</taxon>
        <taxon>Streptosporangiales</taxon>
        <taxon>Thermomonosporaceae</taxon>
        <taxon>Actinomadura</taxon>
    </lineage>
</organism>
<reference evidence="1 2" key="1">
    <citation type="submission" date="2018-10" db="EMBL/GenBank/DDBJ databases">
        <title>Genomic Encyclopedia of Archaeal and Bacterial Type Strains, Phase II (KMG-II): from individual species to whole genera.</title>
        <authorList>
            <person name="Goeker M."/>
        </authorList>
    </citation>
    <scope>NUCLEOTIDE SEQUENCE [LARGE SCALE GENOMIC DNA]</scope>
    <source>
        <strain evidence="1 2">DSM 43383</strain>
    </source>
</reference>
<accession>A0A495Q9J5</accession>
<evidence type="ECO:0000313" key="2">
    <source>
        <dbReference type="Proteomes" id="UP000274601"/>
    </source>
</evidence>
<comment type="caution">
    <text evidence="1">The sequence shown here is derived from an EMBL/GenBank/DDBJ whole genome shotgun (WGS) entry which is preliminary data.</text>
</comment>
<sequence>MSAWNRRDIGRLRKQMVQQGRDSSEIASEIRMRARVSMLAAYRLAAGLSQPELVERFSEASPGVFMDQPLLSRLEAFPGPGGRAPLATQIITFATIFEVLPLRLLAPEALDHMEPQERDVLIRCSITSPPKTHADTGQFGLSVPPRQCPQVEARLERQVLMAARRAMRFGTDAESCNVGPEGIDQLRDDVARVASAYPQRPLPELLGELAELQEVTFGLLEGRQRPRHTAELYLLAGVLSGMLAKASHDLGDPHSALTQARTAFICADNIGHDGLKAWTAGLRSMISYWASRPNDAVRYAEQGAESAAAASGTASVWLPAQEARAWGLLGNAERCRAAIQRAKEAREAAGRDELDELGGIMTFPTPRQLYYAADASIWLPGAEEHAAQQAEAAIDAYQRAADVDQSFSDEAGARTDLALARAAQSDVEGAADALEDVLDLPVDQRIEGIVASVRRVHRILREPRLQGPAAMSLQQEIEAYTRTPAAAALPPGR</sequence>
<keyword evidence="2" id="KW-1185">Reference proteome</keyword>
<protein>
    <submittedName>
        <fullName evidence="1">Uncharacterized protein</fullName>
    </submittedName>
</protein>
<name>A0A495Q9J5_9ACTN</name>
<gene>
    <name evidence="1" type="ORF">BZB76_6366</name>
</gene>
<evidence type="ECO:0000313" key="1">
    <source>
        <dbReference type="EMBL" id="RKS68122.1"/>
    </source>
</evidence>
<dbReference type="AlphaFoldDB" id="A0A495Q9J5"/>
<dbReference type="RefSeq" id="WP_211343291.1">
    <property type="nucleotide sequence ID" value="NZ_RBWU01000008.1"/>
</dbReference>
<dbReference type="Proteomes" id="UP000274601">
    <property type="component" value="Unassembled WGS sequence"/>
</dbReference>
<dbReference type="EMBL" id="RBWU01000008">
    <property type="protein sequence ID" value="RKS68122.1"/>
    <property type="molecule type" value="Genomic_DNA"/>
</dbReference>